<evidence type="ECO:0000313" key="5">
    <source>
        <dbReference type="Proteomes" id="UP001150266"/>
    </source>
</evidence>
<feature type="transmembrane region" description="Helical" evidence="2">
    <location>
        <begin position="45"/>
        <end position="63"/>
    </location>
</feature>
<keyword evidence="2" id="KW-0812">Transmembrane</keyword>
<keyword evidence="5" id="KW-1185">Reference proteome</keyword>
<dbReference type="EMBL" id="JAOTPV010000005">
    <property type="protein sequence ID" value="KAJ4482481.1"/>
    <property type="molecule type" value="Genomic_DNA"/>
</dbReference>
<reference evidence="4" key="1">
    <citation type="submission" date="2022-08" db="EMBL/GenBank/DDBJ databases">
        <title>A Global Phylogenomic Analysis of the Shiitake Genus Lentinula.</title>
        <authorList>
            <consortium name="DOE Joint Genome Institute"/>
            <person name="Sierra-Patev S."/>
            <person name="Min B."/>
            <person name="Naranjo-Ortiz M."/>
            <person name="Looney B."/>
            <person name="Konkel Z."/>
            <person name="Slot J.C."/>
            <person name="Sakamoto Y."/>
            <person name="Steenwyk J.L."/>
            <person name="Rokas A."/>
            <person name="Carro J."/>
            <person name="Camarero S."/>
            <person name="Ferreira P."/>
            <person name="Molpeceres G."/>
            <person name="Ruiz-Duenas F.J."/>
            <person name="Serrano A."/>
            <person name="Henrissat B."/>
            <person name="Drula E."/>
            <person name="Hughes K.W."/>
            <person name="Mata J.L."/>
            <person name="Ishikawa N.K."/>
            <person name="Vargas-Isla R."/>
            <person name="Ushijima S."/>
            <person name="Smith C.A."/>
            <person name="Ahrendt S."/>
            <person name="Andreopoulos W."/>
            <person name="He G."/>
            <person name="Labutti K."/>
            <person name="Lipzen A."/>
            <person name="Ng V."/>
            <person name="Riley R."/>
            <person name="Sandor L."/>
            <person name="Barry K."/>
            <person name="Martinez A.T."/>
            <person name="Xiao Y."/>
            <person name="Gibbons J.G."/>
            <person name="Terashima K."/>
            <person name="Grigoriev I.V."/>
            <person name="Hibbett D.S."/>
        </authorList>
    </citation>
    <scope>NUCLEOTIDE SEQUENCE</scope>
    <source>
        <strain evidence="4">JLM2183</strain>
    </source>
</reference>
<gene>
    <name evidence="4" type="ORF">J3R30DRAFT_3700021</name>
</gene>
<dbReference type="OrthoDB" id="2973601at2759"/>
<dbReference type="AlphaFoldDB" id="A0A9W9AH42"/>
<comment type="caution">
    <text evidence="4">The sequence shown here is derived from an EMBL/GenBank/DDBJ whole genome shotgun (WGS) entry which is preliminary data.</text>
</comment>
<sequence length="148" mass="16069">MASILFLIIPDFLILAYTVCAAPFPRSEGLDSSPDSVLSRQVLTAIVVALCISIFAVSLFLAASGCKIYRRRPPTSAPVTSSYRNRGPNNGPQMERITRQISVVDAPPLYESHRLPAYPADFGQAFSASSFSDHPSTLHPPPPIRTKP</sequence>
<feature type="compositionally biased region" description="Polar residues" evidence="1">
    <location>
        <begin position="77"/>
        <end position="92"/>
    </location>
</feature>
<proteinExistence type="predicted"/>
<evidence type="ECO:0000256" key="2">
    <source>
        <dbReference type="SAM" id="Phobius"/>
    </source>
</evidence>
<keyword evidence="2" id="KW-0472">Membrane</keyword>
<evidence type="ECO:0000313" key="4">
    <source>
        <dbReference type="EMBL" id="KAJ4482481.1"/>
    </source>
</evidence>
<accession>A0A9W9AH42</accession>
<feature type="region of interest" description="Disordered" evidence="1">
    <location>
        <begin position="74"/>
        <end position="95"/>
    </location>
</feature>
<evidence type="ECO:0008006" key="6">
    <source>
        <dbReference type="Google" id="ProtNLM"/>
    </source>
</evidence>
<evidence type="ECO:0000256" key="1">
    <source>
        <dbReference type="SAM" id="MobiDB-lite"/>
    </source>
</evidence>
<name>A0A9W9AH42_9AGAR</name>
<feature type="chain" id="PRO_5040857650" description="Transmembrane protein" evidence="3">
    <location>
        <begin position="22"/>
        <end position="148"/>
    </location>
</feature>
<keyword evidence="2" id="KW-1133">Transmembrane helix</keyword>
<dbReference type="Proteomes" id="UP001150266">
    <property type="component" value="Unassembled WGS sequence"/>
</dbReference>
<organism evidence="4 5">
    <name type="scientific">Lentinula aciculospora</name>
    <dbReference type="NCBI Taxonomy" id="153920"/>
    <lineage>
        <taxon>Eukaryota</taxon>
        <taxon>Fungi</taxon>
        <taxon>Dikarya</taxon>
        <taxon>Basidiomycota</taxon>
        <taxon>Agaricomycotina</taxon>
        <taxon>Agaricomycetes</taxon>
        <taxon>Agaricomycetidae</taxon>
        <taxon>Agaricales</taxon>
        <taxon>Marasmiineae</taxon>
        <taxon>Omphalotaceae</taxon>
        <taxon>Lentinula</taxon>
    </lineage>
</organism>
<protein>
    <recommendedName>
        <fullName evidence="6">Transmembrane protein</fullName>
    </recommendedName>
</protein>
<keyword evidence="3" id="KW-0732">Signal</keyword>
<feature type="signal peptide" evidence="3">
    <location>
        <begin position="1"/>
        <end position="21"/>
    </location>
</feature>
<evidence type="ECO:0000256" key="3">
    <source>
        <dbReference type="SAM" id="SignalP"/>
    </source>
</evidence>